<dbReference type="Pfam" id="PF08269">
    <property type="entry name" value="dCache_2"/>
    <property type="match status" value="1"/>
</dbReference>
<keyword evidence="2" id="KW-1003">Cell membrane</keyword>
<evidence type="ECO:0000259" key="10">
    <source>
        <dbReference type="PROSITE" id="PS50887"/>
    </source>
</evidence>
<feature type="domain" description="PAC" evidence="8">
    <location>
        <begin position="473"/>
        <end position="525"/>
    </location>
</feature>
<dbReference type="InterPro" id="IPR001610">
    <property type="entry name" value="PAC"/>
</dbReference>
<dbReference type="PANTHER" id="PTHR44757">
    <property type="entry name" value="DIGUANYLATE CYCLASE DGCP"/>
    <property type="match status" value="1"/>
</dbReference>
<evidence type="ECO:0000313" key="12">
    <source>
        <dbReference type="Proteomes" id="UP000664731"/>
    </source>
</evidence>
<keyword evidence="12" id="KW-1185">Reference proteome</keyword>
<dbReference type="FunFam" id="3.20.20.450:FF:000001">
    <property type="entry name" value="Cyclic di-GMP phosphodiesterase yahA"/>
    <property type="match status" value="1"/>
</dbReference>
<gene>
    <name evidence="11" type="ORF">J1777_06125</name>
</gene>
<dbReference type="SMART" id="SM00086">
    <property type="entry name" value="PAC"/>
    <property type="match status" value="1"/>
</dbReference>
<dbReference type="Pfam" id="PF13426">
    <property type="entry name" value="PAS_9"/>
    <property type="match status" value="1"/>
</dbReference>
<evidence type="ECO:0000313" key="11">
    <source>
        <dbReference type="EMBL" id="MBO1249414.1"/>
    </source>
</evidence>
<comment type="subcellular location">
    <subcellularLocation>
        <location evidence="1">Cell membrane</location>
        <topology evidence="1">Multi-pass membrane protein</topology>
    </subcellularLocation>
</comment>
<dbReference type="SMART" id="SM01049">
    <property type="entry name" value="Cache_2"/>
    <property type="match status" value="1"/>
</dbReference>
<dbReference type="InterPro" id="IPR004010">
    <property type="entry name" value="Double_Cache_2"/>
</dbReference>
<dbReference type="CDD" id="cd00130">
    <property type="entry name" value="PAS"/>
    <property type="match status" value="1"/>
</dbReference>
<dbReference type="InterPro" id="IPR035919">
    <property type="entry name" value="EAL_sf"/>
</dbReference>
<dbReference type="Pfam" id="PF00563">
    <property type="entry name" value="EAL"/>
    <property type="match status" value="1"/>
</dbReference>
<dbReference type="PROSITE" id="PS50112">
    <property type="entry name" value="PAS"/>
    <property type="match status" value="1"/>
</dbReference>
<evidence type="ECO:0000256" key="2">
    <source>
        <dbReference type="ARBA" id="ARBA00022475"/>
    </source>
</evidence>
<dbReference type="InterPro" id="IPR052155">
    <property type="entry name" value="Biofilm_reg_signaling"/>
</dbReference>
<dbReference type="NCBIfam" id="TIGR00229">
    <property type="entry name" value="sensory_box"/>
    <property type="match status" value="1"/>
</dbReference>
<proteinExistence type="predicted"/>
<dbReference type="InterPro" id="IPR035965">
    <property type="entry name" value="PAS-like_dom_sf"/>
</dbReference>
<dbReference type="InterPro" id="IPR001633">
    <property type="entry name" value="EAL_dom"/>
</dbReference>
<evidence type="ECO:0000256" key="6">
    <source>
        <dbReference type="SAM" id="Phobius"/>
    </source>
</evidence>
<dbReference type="InterPro" id="IPR043128">
    <property type="entry name" value="Rev_trsase/Diguanyl_cyclase"/>
</dbReference>
<feature type="transmembrane region" description="Helical" evidence="6">
    <location>
        <begin position="360"/>
        <end position="380"/>
    </location>
</feature>
<dbReference type="Gene3D" id="3.30.450.20">
    <property type="entry name" value="PAS domain"/>
    <property type="match status" value="3"/>
</dbReference>
<feature type="domain" description="PAS" evidence="7">
    <location>
        <begin position="400"/>
        <end position="446"/>
    </location>
</feature>
<dbReference type="Proteomes" id="UP000664731">
    <property type="component" value="Unassembled WGS sequence"/>
</dbReference>
<keyword evidence="5 6" id="KW-0472">Membrane</keyword>
<name>A0A939GWI4_9BURK</name>
<dbReference type="Gene3D" id="3.20.20.450">
    <property type="entry name" value="EAL domain"/>
    <property type="match status" value="1"/>
</dbReference>
<keyword evidence="3 6" id="KW-0812">Transmembrane</keyword>
<dbReference type="InterPro" id="IPR000160">
    <property type="entry name" value="GGDEF_dom"/>
</dbReference>
<dbReference type="CDD" id="cd01949">
    <property type="entry name" value="GGDEF"/>
    <property type="match status" value="1"/>
</dbReference>
<dbReference type="CDD" id="cd01948">
    <property type="entry name" value="EAL"/>
    <property type="match status" value="1"/>
</dbReference>
<evidence type="ECO:0000259" key="8">
    <source>
        <dbReference type="PROSITE" id="PS50113"/>
    </source>
</evidence>
<dbReference type="GO" id="GO:0005886">
    <property type="term" value="C:plasma membrane"/>
    <property type="evidence" value="ECO:0007669"/>
    <property type="project" value="UniProtKB-SubCell"/>
</dbReference>
<dbReference type="SUPFAM" id="SSF55785">
    <property type="entry name" value="PYP-like sensor domain (PAS domain)"/>
    <property type="match status" value="1"/>
</dbReference>
<dbReference type="InterPro" id="IPR029787">
    <property type="entry name" value="Nucleotide_cyclase"/>
</dbReference>
<dbReference type="PROSITE" id="PS50113">
    <property type="entry name" value="PAC"/>
    <property type="match status" value="1"/>
</dbReference>
<comment type="caution">
    <text evidence="11">The sequence shown here is derived from an EMBL/GenBank/DDBJ whole genome shotgun (WGS) entry which is preliminary data.</text>
</comment>
<organism evidence="11 12">
    <name type="scientific">Comamonas denitrificans</name>
    <dbReference type="NCBI Taxonomy" id="117506"/>
    <lineage>
        <taxon>Bacteria</taxon>
        <taxon>Pseudomonadati</taxon>
        <taxon>Pseudomonadota</taxon>
        <taxon>Betaproteobacteria</taxon>
        <taxon>Burkholderiales</taxon>
        <taxon>Comamonadaceae</taxon>
        <taxon>Comamonas</taxon>
    </lineage>
</organism>
<protein>
    <submittedName>
        <fullName evidence="11">EAL domain-containing protein</fullName>
    </submittedName>
</protein>
<dbReference type="SMART" id="SM00091">
    <property type="entry name" value="PAS"/>
    <property type="match status" value="1"/>
</dbReference>
<evidence type="ECO:0000259" key="9">
    <source>
        <dbReference type="PROSITE" id="PS50883"/>
    </source>
</evidence>
<accession>A0A939GWI4</accession>
<dbReference type="RefSeq" id="WP_207574937.1">
    <property type="nucleotide sequence ID" value="NZ_JAFNME010000010.1"/>
</dbReference>
<dbReference type="SMART" id="SM00267">
    <property type="entry name" value="GGDEF"/>
    <property type="match status" value="1"/>
</dbReference>
<keyword evidence="4 6" id="KW-1133">Transmembrane helix</keyword>
<feature type="domain" description="GGDEF" evidence="10">
    <location>
        <begin position="557"/>
        <end position="695"/>
    </location>
</feature>
<dbReference type="PROSITE" id="PS50883">
    <property type="entry name" value="EAL"/>
    <property type="match status" value="1"/>
</dbReference>
<dbReference type="InterPro" id="IPR000014">
    <property type="entry name" value="PAS"/>
</dbReference>
<evidence type="ECO:0000256" key="3">
    <source>
        <dbReference type="ARBA" id="ARBA00022692"/>
    </source>
</evidence>
<dbReference type="PANTHER" id="PTHR44757:SF2">
    <property type="entry name" value="BIOFILM ARCHITECTURE MAINTENANCE PROTEIN MBAA"/>
    <property type="match status" value="1"/>
</dbReference>
<sequence>MSEKKTSLTANATALPRLHLLGTLVLMLVVTLALASFYSWRSKEQQQAFRERIMQTMAEQQRQRLSSELQSAIGYLEFLRKRTESVMRQNMVEQTDAAFVVAQAIYKREAPHRPAQQVQQLIVEALRPLRFFEGRGYVFIDSMQGDFVLLPTAPEYEGQSGINNQDDTGSYIMRGLINAALTPDGNGFFEYRWYHPKNPQTMARKIAYVRHFAPFDWLIGTGDYVLEWEELQKKEAMRRLRGLRFGSTGTIGLIDHDGRSLLSPSDASLEGLLPEQMLPVQRQALEKLRETAQGGGGFVEYDWPRPGAAPDAPLGRKTALVTTYAPWGWVLTTTMFNNELEAPWQAEVQQQNEHKVRQQLELVLVVLASLLLGGLGSWVFSRWSGGLFARYHQEREATQEKLRIAAIAFESQEGMIVTDAKSRILQFNQAFTDITGYSAADVVGKTPSILKSGRHGAAFYAAMRQQLLSHGTWAGEVWNRRKNGEIYPEWLTITAVKDETQTTTHYVGSLFDITSRKAAEEEIRHLAFYDSLTQLPNRRLLLDRLEHAVKTSAQTGHHGALVFMDLDNFKRVNDILGHEQGDVLLIEIGKRLRAAVRESDTIARLGGDEFVLLIEGLDTRAFKAARQVEALAQEILGMLATPVVLKGQEVHTTGSMGVVLFSGLAVPVSDLMQHADLAMYRAKAEGRNTMRFFNPQMQAEVLERLALEQALRQAIEQSQLTLCYQPQVGSTGQIVGVEALVRWHHPQRGLVSPGEFIPLAEETGLILPLGQWVLQAACKQLAQWAQPAAAGAPQGLPARSHWTIAVNVSGQQVGQEDFVAHVLQILETTGAPPAQLKLELTETILLENPDQVIEKMAALQRHGVRFSLDDFGTGYSSLAYLRDLPLSQLKIDRSFVQAMVHDAKATAIVRTIVTMANNLGLDVIAEGVETAEQQQALSANGCLIYQGYLFGKPMPVEELL</sequence>
<feature type="domain" description="EAL" evidence="9">
    <location>
        <begin position="704"/>
        <end position="960"/>
    </location>
</feature>
<evidence type="ECO:0000259" key="7">
    <source>
        <dbReference type="PROSITE" id="PS50112"/>
    </source>
</evidence>
<evidence type="ECO:0000256" key="5">
    <source>
        <dbReference type="ARBA" id="ARBA00023136"/>
    </source>
</evidence>
<evidence type="ECO:0000256" key="1">
    <source>
        <dbReference type="ARBA" id="ARBA00004651"/>
    </source>
</evidence>
<dbReference type="NCBIfam" id="TIGR00254">
    <property type="entry name" value="GGDEF"/>
    <property type="match status" value="1"/>
</dbReference>
<dbReference type="AlphaFoldDB" id="A0A939GWI4"/>
<dbReference type="SUPFAM" id="SSF55073">
    <property type="entry name" value="Nucleotide cyclase"/>
    <property type="match status" value="1"/>
</dbReference>
<dbReference type="InterPro" id="IPR000700">
    <property type="entry name" value="PAS-assoc_C"/>
</dbReference>
<dbReference type="SMART" id="SM00052">
    <property type="entry name" value="EAL"/>
    <property type="match status" value="1"/>
</dbReference>
<dbReference type="PROSITE" id="PS50887">
    <property type="entry name" value="GGDEF"/>
    <property type="match status" value="1"/>
</dbReference>
<dbReference type="InterPro" id="IPR033480">
    <property type="entry name" value="sCache_2"/>
</dbReference>
<dbReference type="Gene3D" id="3.30.70.270">
    <property type="match status" value="1"/>
</dbReference>
<dbReference type="SUPFAM" id="SSF141868">
    <property type="entry name" value="EAL domain-like"/>
    <property type="match status" value="1"/>
</dbReference>
<dbReference type="Pfam" id="PF00990">
    <property type="entry name" value="GGDEF"/>
    <property type="match status" value="1"/>
</dbReference>
<feature type="transmembrane region" description="Helical" evidence="6">
    <location>
        <begin position="20"/>
        <end position="40"/>
    </location>
</feature>
<dbReference type="EMBL" id="JAFNME010000010">
    <property type="protein sequence ID" value="MBO1249414.1"/>
    <property type="molecule type" value="Genomic_DNA"/>
</dbReference>
<reference evidence="11" key="1">
    <citation type="submission" date="2021-03" db="EMBL/GenBank/DDBJ databases">
        <title>Comamonas denitrificans.</title>
        <authorList>
            <person name="Finster K."/>
        </authorList>
    </citation>
    <scope>NUCLEOTIDE SEQUENCE</scope>
    <source>
        <strain evidence="11">MM2021_4</strain>
    </source>
</reference>
<evidence type="ECO:0000256" key="4">
    <source>
        <dbReference type="ARBA" id="ARBA00022989"/>
    </source>
</evidence>